<dbReference type="SUPFAM" id="SSF51735">
    <property type="entry name" value="NAD(P)-binding Rossmann-fold domains"/>
    <property type="match status" value="1"/>
</dbReference>
<dbReference type="EMBL" id="JBAKFM010000002">
    <property type="protein sequence ID" value="MEX0469260.1"/>
    <property type="molecule type" value="Genomic_DNA"/>
</dbReference>
<comment type="caution">
    <text evidence="4">The sequence shown here is derived from an EMBL/GenBank/DDBJ whole genome shotgun (WGS) entry which is preliminary data.</text>
</comment>
<accession>A0ABV3TC96</accession>
<evidence type="ECO:0000256" key="1">
    <source>
        <dbReference type="ARBA" id="ARBA00006484"/>
    </source>
</evidence>
<dbReference type="InterPro" id="IPR036291">
    <property type="entry name" value="NAD(P)-bd_dom_sf"/>
</dbReference>
<dbReference type="PRINTS" id="PR00081">
    <property type="entry name" value="GDHRDH"/>
</dbReference>
<keyword evidence="2" id="KW-0521">NADP</keyword>
<dbReference type="Pfam" id="PF00106">
    <property type="entry name" value="adh_short"/>
    <property type="match status" value="1"/>
</dbReference>
<protein>
    <submittedName>
        <fullName evidence="4">SDR family NAD(P)-dependent oxidoreductase</fullName>
    </submittedName>
</protein>
<comment type="similarity">
    <text evidence="1">Belongs to the short-chain dehydrogenases/reductases (SDR) family.</text>
</comment>
<evidence type="ECO:0000256" key="3">
    <source>
        <dbReference type="ARBA" id="ARBA00023002"/>
    </source>
</evidence>
<gene>
    <name evidence="4" type="ORF">V6X73_05935</name>
</gene>
<evidence type="ECO:0000313" key="4">
    <source>
        <dbReference type="EMBL" id="MEX0469260.1"/>
    </source>
</evidence>
<organism evidence="4 5">
    <name type="scientific">Spiribacter pallidus</name>
    <dbReference type="NCBI Taxonomy" id="1987936"/>
    <lineage>
        <taxon>Bacteria</taxon>
        <taxon>Pseudomonadati</taxon>
        <taxon>Pseudomonadota</taxon>
        <taxon>Gammaproteobacteria</taxon>
        <taxon>Chromatiales</taxon>
        <taxon>Ectothiorhodospiraceae</taxon>
        <taxon>Spiribacter</taxon>
    </lineage>
</organism>
<keyword evidence="5" id="KW-1185">Reference proteome</keyword>
<proteinExistence type="inferred from homology"/>
<reference evidence="4 5" key="1">
    <citation type="submission" date="2024-02" db="EMBL/GenBank/DDBJ databases">
        <title>New especies of Spiribacter isolated from saline water.</title>
        <authorList>
            <person name="Leon M.J."/>
            <person name="De La Haba R."/>
            <person name="Sanchez-Porro C."/>
            <person name="Ventosa A."/>
        </authorList>
    </citation>
    <scope>NUCLEOTIDE SEQUENCE [LARGE SCALE GENOMIC DNA]</scope>
    <source>
        <strain evidence="5">ag22IC6-390</strain>
    </source>
</reference>
<name>A0ABV3TC96_9GAMM</name>
<evidence type="ECO:0000313" key="5">
    <source>
        <dbReference type="Proteomes" id="UP001556709"/>
    </source>
</evidence>
<dbReference type="Proteomes" id="UP001556709">
    <property type="component" value="Unassembled WGS sequence"/>
</dbReference>
<evidence type="ECO:0000256" key="2">
    <source>
        <dbReference type="ARBA" id="ARBA00022857"/>
    </source>
</evidence>
<keyword evidence="3" id="KW-0560">Oxidoreductase</keyword>
<dbReference type="PANTHER" id="PTHR43391:SF14">
    <property type="entry name" value="DEHYDROGENASE_REDUCTASE SDR FAMILY PROTEIN 7-LIKE"/>
    <property type="match status" value="1"/>
</dbReference>
<dbReference type="PANTHER" id="PTHR43391">
    <property type="entry name" value="RETINOL DEHYDROGENASE-RELATED"/>
    <property type="match status" value="1"/>
</dbReference>
<dbReference type="RefSeq" id="WP_367958490.1">
    <property type="nucleotide sequence ID" value="NZ_JBAKFK010000002.1"/>
</dbReference>
<dbReference type="InterPro" id="IPR002347">
    <property type="entry name" value="SDR_fam"/>
</dbReference>
<dbReference type="Gene3D" id="3.40.50.720">
    <property type="entry name" value="NAD(P)-binding Rossmann-like Domain"/>
    <property type="match status" value="1"/>
</dbReference>
<sequence length="248" mass="26415">MSEAEPVVVLTGASSGIGHALAIRLAASHTVIAVARRQGALEQLATGQPGIEPCIADVADPADRARIAAAVGNRRVGYLIHNAGTLEPVGPLLEQSTDAIRQSLAVNVEAPIALSQALFDHMATGARILHISSGAAHRALAGWGAYCTSKAALYMVYEVLKAELSNRGVVIGSLRPGVVDTPMQALIRQQTSEDFPAVDQFRAMKANHQLTTPHDCARFIAAVLLETDAAPFTEREWDIREDWHSVCD</sequence>